<dbReference type="InterPro" id="IPR007587">
    <property type="entry name" value="SAPS"/>
</dbReference>
<dbReference type="EMBL" id="JAHIBW010000023">
    <property type="protein sequence ID" value="KAG7298919.1"/>
    <property type="molecule type" value="Genomic_DNA"/>
</dbReference>
<evidence type="ECO:0000256" key="2">
    <source>
        <dbReference type="ARBA" id="ARBA00023306"/>
    </source>
</evidence>
<feature type="compositionally biased region" description="Polar residues" evidence="3">
    <location>
        <begin position="237"/>
        <end position="257"/>
    </location>
</feature>
<feature type="compositionally biased region" description="Basic and acidic residues" evidence="3">
    <location>
        <begin position="299"/>
        <end position="308"/>
    </location>
</feature>
<feature type="compositionally biased region" description="Low complexity" evidence="3">
    <location>
        <begin position="258"/>
        <end position="271"/>
    </location>
</feature>
<name>A0ABQ7Q117_PLUXY</name>
<organism evidence="4 5">
    <name type="scientific">Plutella xylostella</name>
    <name type="common">Diamondback moth</name>
    <name type="synonym">Plutella maculipennis</name>
    <dbReference type="NCBI Taxonomy" id="51655"/>
    <lineage>
        <taxon>Eukaryota</taxon>
        <taxon>Metazoa</taxon>
        <taxon>Ecdysozoa</taxon>
        <taxon>Arthropoda</taxon>
        <taxon>Hexapoda</taxon>
        <taxon>Insecta</taxon>
        <taxon>Pterygota</taxon>
        <taxon>Neoptera</taxon>
        <taxon>Endopterygota</taxon>
        <taxon>Lepidoptera</taxon>
        <taxon>Glossata</taxon>
        <taxon>Ditrysia</taxon>
        <taxon>Yponomeutoidea</taxon>
        <taxon>Plutellidae</taxon>
        <taxon>Plutella</taxon>
    </lineage>
</organism>
<accession>A0ABQ7Q117</accession>
<evidence type="ECO:0000313" key="5">
    <source>
        <dbReference type="Proteomes" id="UP000823941"/>
    </source>
</evidence>
<feature type="region of interest" description="Disordered" evidence="3">
    <location>
        <begin position="229"/>
        <end position="337"/>
    </location>
</feature>
<proteinExistence type="inferred from homology"/>
<dbReference type="PANTHER" id="PTHR12634">
    <property type="entry name" value="SIT4 YEAST -ASSOCIATING PROTEIN-RELATED"/>
    <property type="match status" value="1"/>
</dbReference>
<protein>
    <submittedName>
        <fullName evidence="4">Uncharacterized protein</fullName>
    </submittedName>
</protein>
<evidence type="ECO:0000256" key="1">
    <source>
        <dbReference type="ARBA" id="ARBA00006180"/>
    </source>
</evidence>
<dbReference type="Proteomes" id="UP000823941">
    <property type="component" value="Chromosome 23"/>
</dbReference>
<gene>
    <name evidence="4" type="ORF">JYU34_017377</name>
</gene>
<reference evidence="4 5" key="1">
    <citation type="submission" date="2021-06" db="EMBL/GenBank/DDBJ databases">
        <title>A haploid diamondback moth (Plutella xylostella L.) genome assembly resolves 31 chromosomes and identifies a diamide resistance mutation.</title>
        <authorList>
            <person name="Ward C.M."/>
            <person name="Perry K.D."/>
            <person name="Baker G."/>
            <person name="Powis K."/>
            <person name="Heckel D.G."/>
            <person name="Baxter S.W."/>
        </authorList>
    </citation>
    <scope>NUCLEOTIDE SEQUENCE [LARGE SCALE GENOMIC DNA]</scope>
    <source>
        <strain evidence="4 5">LV</strain>
        <tissue evidence="4">Single pupa</tissue>
    </source>
</reference>
<comment type="similarity">
    <text evidence="1">Belongs to the SAPS family.</text>
</comment>
<keyword evidence="5" id="KW-1185">Reference proteome</keyword>
<evidence type="ECO:0000313" key="4">
    <source>
        <dbReference type="EMBL" id="KAG7298919.1"/>
    </source>
</evidence>
<dbReference type="PANTHER" id="PTHR12634:SF8">
    <property type="entry name" value="FIERY MOUNTAIN, ISOFORM D"/>
    <property type="match status" value="1"/>
</dbReference>
<sequence>MFWSGNFIAVRELNILLKEENVTLTQVLEADDILQECKADNKALTLFLTRPEILAELITLITEEPPKDVELASQYRHASVACEVLTSHLSMLIDRLSTDAVQMNRLCDFINRPPPLNPLLASYFSKTIEMLLERSPKQDWYLYHITCLCVLDFLKARRDFLPNLLRHIATSAIADTFKYFIRLDDLFNKVVMEWLEEHQFLESLIQVICGTYSPGEITPAYWFGIPPVRDQTIPREQGNQEQGKTQEQVNQDQGNSREQGNQEQGNMQEQGSTSGQTVESDQSKPSEEFTEQPAGAVGDGEKVDKVEEVPSATKPENQEPAEPPEPTPSNPTVYTAPNTSEAISSTTATEAEIPPATAEVTPVVSKTETVSDGVAETVEGVSETVSARMSAVASANAAALLCDIILTGCAVENSQPRPRTGSMLMQRLQSEALVRLLLQSVFTSDGGGARRHAVVNGCRVLAALLHSNQYM</sequence>
<comment type="caution">
    <text evidence="4">The sequence shown here is derived from an EMBL/GenBank/DDBJ whole genome shotgun (WGS) entry which is preliminary data.</text>
</comment>
<evidence type="ECO:0000256" key="3">
    <source>
        <dbReference type="SAM" id="MobiDB-lite"/>
    </source>
</evidence>
<keyword evidence="2" id="KW-0131">Cell cycle</keyword>